<protein>
    <submittedName>
        <fullName evidence="1">Uncharacterized protein</fullName>
    </submittedName>
</protein>
<evidence type="ECO:0000313" key="1">
    <source>
        <dbReference type="EMBL" id="QGY41562.1"/>
    </source>
</evidence>
<reference evidence="1 2" key="1">
    <citation type="submission" date="2019-11" db="EMBL/GenBank/DDBJ databases">
        <authorList>
            <person name="Zheng R.K."/>
            <person name="Sun C.M."/>
        </authorList>
    </citation>
    <scope>NUCLEOTIDE SEQUENCE [LARGE SCALE GENOMIC DNA]</scope>
    <source>
        <strain evidence="1 2">SRB007</strain>
    </source>
</reference>
<dbReference type="Proteomes" id="UP000428328">
    <property type="component" value="Chromosome"/>
</dbReference>
<evidence type="ECO:0000313" key="2">
    <source>
        <dbReference type="Proteomes" id="UP000428328"/>
    </source>
</evidence>
<sequence length="70" mass="7935">MVKLDTYHYHEALDRTDMISRIFHEHIVEHTAVKATPELKAKAEEIADALGALYQMCGNAACEFDEAQDK</sequence>
<dbReference type="RefSeq" id="WP_158949963.1">
    <property type="nucleotide sequence ID" value="NZ_CP046400.1"/>
</dbReference>
<name>A0A6I6JMS8_9BACT</name>
<dbReference type="KEGG" id="psel:GM415_16015"/>
<proteinExistence type="predicted"/>
<dbReference type="AlphaFoldDB" id="A0A6I6JMS8"/>
<organism evidence="1 2">
    <name type="scientific">Pseudodesulfovibrio cashew</name>
    <dbReference type="NCBI Taxonomy" id="2678688"/>
    <lineage>
        <taxon>Bacteria</taxon>
        <taxon>Pseudomonadati</taxon>
        <taxon>Thermodesulfobacteriota</taxon>
        <taxon>Desulfovibrionia</taxon>
        <taxon>Desulfovibrionales</taxon>
        <taxon>Desulfovibrionaceae</taxon>
    </lineage>
</organism>
<dbReference type="EMBL" id="CP046400">
    <property type="protein sequence ID" value="QGY41562.1"/>
    <property type="molecule type" value="Genomic_DNA"/>
</dbReference>
<gene>
    <name evidence="1" type="ORF">GM415_16015</name>
</gene>
<keyword evidence="2" id="KW-1185">Reference proteome</keyword>
<accession>A0A6I6JMS8</accession>